<feature type="region of interest" description="Disordered" evidence="6">
    <location>
        <begin position="1"/>
        <end position="102"/>
    </location>
</feature>
<evidence type="ECO:0000256" key="2">
    <source>
        <dbReference type="ARBA" id="ARBA00008066"/>
    </source>
</evidence>
<feature type="transmembrane region" description="Helical" evidence="7">
    <location>
        <begin position="317"/>
        <end position="338"/>
    </location>
</feature>
<evidence type="ECO:0000256" key="1">
    <source>
        <dbReference type="ARBA" id="ARBA00004141"/>
    </source>
</evidence>
<evidence type="ECO:0000256" key="5">
    <source>
        <dbReference type="ARBA" id="ARBA00023136"/>
    </source>
</evidence>
<evidence type="ECO:0000256" key="4">
    <source>
        <dbReference type="ARBA" id="ARBA00022989"/>
    </source>
</evidence>
<name>A0A4T0FGY1_9BASI</name>
<feature type="region of interest" description="Disordered" evidence="6">
    <location>
        <begin position="119"/>
        <end position="153"/>
    </location>
</feature>
<organism evidence="9 10">
    <name type="scientific">Wallemia hederae</name>
    <dbReference type="NCBI Taxonomy" id="1540922"/>
    <lineage>
        <taxon>Eukaryota</taxon>
        <taxon>Fungi</taxon>
        <taxon>Dikarya</taxon>
        <taxon>Basidiomycota</taxon>
        <taxon>Wallemiomycotina</taxon>
        <taxon>Wallemiomycetes</taxon>
        <taxon>Wallemiales</taxon>
        <taxon>Wallemiaceae</taxon>
        <taxon>Wallemia</taxon>
    </lineage>
</organism>
<keyword evidence="3 7" id="KW-0812">Transmembrane</keyword>
<dbReference type="EMBL" id="SPNW01000052">
    <property type="protein sequence ID" value="TIA87582.1"/>
    <property type="molecule type" value="Genomic_DNA"/>
</dbReference>
<feature type="compositionally biased region" description="Polar residues" evidence="6">
    <location>
        <begin position="120"/>
        <end position="143"/>
    </location>
</feature>
<evidence type="ECO:0000313" key="10">
    <source>
        <dbReference type="Proteomes" id="UP000310189"/>
    </source>
</evidence>
<dbReference type="AlphaFoldDB" id="A0A4T0FGY1"/>
<comment type="caution">
    <text evidence="9">The sequence shown here is derived from an EMBL/GenBank/DDBJ whole genome shotgun (WGS) entry which is preliminary data.</text>
</comment>
<dbReference type="PANTHER" id="PTHR22950:SF666">
    <property type="entry name" value="VACUOLAR AMINO ACID TRANSPORTER 4"/>
    <property type="match status" value="1"/>
</dbReference>
<feature type="transmembrane region" description="Helical" evidence="7">
    <location>
        <begin position="358"/>
        <end position="376"/>
    </location>
</feature>
<keyword evidence="5 7" id="KW-0472">Membrane</keyword>
<accession>A0A4T0FGY1</accession>
<dbReference type="OrthoDB" id="1684102at2759"/>
<dbReference type="GO" id="GO:0015179">
    <property type="term" value="F:L-amino acid transmembrane transporter activity"/>
    <property type="evidence" value="ECO:0007669"/>
    <property type="project" value="TreeGrafter"/>
</dbReference>
<protein>
    <recommendedName>
        <fullName evidence="8">Amino acid transporter transmembrane domain-containing protein</fullName>
    </recommendedName>
</protein>
<dbReference type="InterPro" id="IPR013057">
    <property type="entry name" value="AA_transpt_TM"/>
</dbReference>
<feature type="transmembrane region" description="Helical" evidence="7">
    <location>
        <begin position="607"/>
        <end position="629"/>
    </location>
</feature>
<feature type="transmembrane region" description="Helical" evidence="7">
    <location>
        <begin position="571"/>
        <end position="595"/>
    </location>
</feature>
<reference evidence="9 10" key="1">
    <citation type="submission" date="2019-03" db="EMBL/GenBank/DDBJ databases">
        <title>Sequencing 23 genomes of Wallemia ichthyophaga.</title>
        <authorList>
            <person name="Gostincar C."/>
        </authorList>
    </citation>
    <scope>NUCLEOTIDE SEQUENCE [LARGE SCALE GENOMIC DNA]</scope>
    <source>
        <strain evidence="9 10">EXF-5753</strain>
    </source>
</reference>
<feature type="transmembrane region" description="Helical" evidence="7">
    <location>
        <begin position="248"/>
        <end position="268"/>
    </location>
</feature>
<feature type="region of interest" description="Disordered" evidence="6">
    <location>
        <begin position="198"/>
        <end position="228"/>
    </location>
</feature>
<dbReference type="Pfam" id="PF01490">
    <property type="entry name" value="Aa_trans"/>
    <property type="match status" value="1"/>
</dbReference>
<feature type="transmembrane region" description="Helical" evidence="7">
    <location>
        <begin position="459"/>
        <end position="482"/>
    </location>
</feature>
<feature type="domain" description="Amino acid transporter transmembrane" evidence="8">
    <location>
        <begin position="242"/>
        <end position="625"/>
    </location>
</feature>
<feature type="compositionally biased region" description="Basic and acidic residues" evidence="6">
    <location>
        <begin position="34"/>
        <end position="53"/>
    </location>
</feature>
<keyword evidence="10" id="KW-1185">Reference proteome</keyword>
<feature type="transmembrane region" description="Helical" evidence="7">
    <location>
        <begin position="548"/>
        <end position="565"/>
    </location>
</feature>
<feature type="transmembrane region" description="Helical" evidence="7">
    <location>
        <begin position="274"/>
        <end position="296"/>
    </location>
</feature>
<evidence type="ECO:0000256" key="6">
    <source>
        <dbReference type="SAM" id="MobiDB-lite"/>
    </source>
</evidence>
<dbReference type="PANTHER" id="PTHR22950">
    <property type="entry name" value="AMINO ACID TRANSPORTER"/>
    <property type="match status" value="1"/>
</dbReference>
<evidence type="ECO:0000256" key="3">
    <source>
        <dbReference type="ARBA" id="ARBA00022692"/>
    </source>
</evidence>
<gene>
    <name evidence="9" type="ORF">E3P99_03082</name>
</gene>
<feature type="compositionally biased region" description="Basic and acidic residues" evidence="6">
    <location>
        <begin position="206"/>
        <end position="223"/>
    </location>
</feature>
<comment type="subcellular location">
    <subcellularLocation>
        <location evidence="1">Membrane</location>
        <topology evidence="1">Multi-pass membrane protein</topology>
    </subcellularLocation>
</comment>
<feature type="transmembrane region" description="Helical" evidence="7">
    <location>
        <begin position="506"/>
        <end position="527"/>
    </location>
</feature>
<feature type="transmembrane region" description="Helical" evidence="7">
    <location>
        <begin position="426"/>
        <end position="447"/>
    </location>
</feature>
<feature type="compositionally biased region" description="Low complexity" evidence="6">
    <location>
        <begin position="68"/>
        <end position="80"/>
    </location>
</feature>
<feature type="compositionally biased region" description="Polar residues" evidence="6">
    <location>
        <begin position="1"/>
        <end position="30"/>
    </location>
</feature>
<feature type="compositionally biased region" description="Polar residues" evidence="6">
    <location>
        <begin position="54"/>
        <end position="67"/>
    </location>
</feature>
<sequence length="631" mass="69145">MSSPASNSNSIHQRISSSPGKSHRLSTVNDETSDEFKAELLRKHLVSKEERNKSNTNSPSHANSASVSGADNTGSNNNNNGAGGATEASEESEEEFSAPLDVPGADITHHLYAWERQHRNSTNGRPRSMSFSNVQSALESQSEGEVDHSLGYLRHPGGFRRQYIANRARERGDQEPEFANTTFVDYLVLFGHFAGEELEEIEESSEEGRDDDRRKGRSERDPLLPRPIPIRKRSTSAARRGTASVTQAVLMLLKSFIGTGILFLGRAFLNGGLYFSTAVIIFIAIVNMWAYLLLIYTSYKVPGSFGDIGGILYGNKMRLAILASIAISQMGFVSAYTVFVAENLRAFVVAVSESNLNLPTILFILMQIPILTPLALYRNLTKLSLTALIADAFILIGIVYLFWQEIAVLVARGIAKDVVLFNSTSYPLFIGTAVFAFEGIGLIIPVVESMREPKKFPYVLSGVMVALTALFASSGFLGYAAFGSKIQTVVISNLPQDDKFVQSVQFLYSIAILLSIPLQLFPAVRIMEAGLFVESGKYSNKVKWKKNLFRLFIVFICIVVSILGANDLDKFVSLIGSLACVPLCFIYPPLLHLKACAKSTFVRCTDVAMLVFGIALVLFTTSLTIAAMLGE</sequence>
<comment type="similarity">
    <text evidence="2">Belongs to the amino acid/polyamine transporter 2 family.</text>
</comment>
<keyword evidence="4 7" id="KW-1133">Transmembrane helix</keyword>
<evidence type="ECO:0000313" key="9">
    <source>
        <dbReference type="EMBL" id="TIA87582.1"/>
    </source>
</evidence>
<evidence type="ECO:0000259" key="8">
    <source>
        <dbReference type="Pfam" id="PF01490"/>
    </source>
</evidence>
<dbReference type="Proteomes" id="UP000310189">
    <property type="component" value="Unassembled WGS sequence"/>
</dbReference>
<proteinExistence type="inferred from homology"/>
<evidence type="ECO:0000256" key="7">
    <source>
        <dbReference type="SAM" id="Phobius"/>
    </source>
</evidence>
<dbReference type="GO" id="GO:0005774">
    <property type="term" value="C:vacuolar membrane"/>
    <property type="evidence" value="ECO:0007669"/>
    <property type="project" value="TreeGrafter"/>
</dbReference>